<organism evidence="2 3">
    <name type="scientific">Ancylostoma ceylanicum</name>
    <dbReference type="NCBI Taxonomy" id="53326"/>
    <lineage>
        <taxon>Eukaryota</taxon>
        <taxon>Metazoa</taxon>
        <taxon>Ecdysozoa</taxon>
        <taxon>Nematoda</taxon>
        <taxon>Chromadorea</taxon>
        <taxon>Rhabditida</taxon>
        <taxon>Rhabditina</taxon>
        <taxon>Rhabditomorpha</taxon>
        <taxon>Strongyloidea</taxon>
        <taxon>Ancylostomatidae</taxon>
        <taxon>Ancylostomatinae</taxon>
        <taxon>Ancylostoma</taxon>
    </lineage>
</organism>
<dbReference type="GO" id="GO:0005839">
    <property type="term" value="C:proteasome core complex"/>
    <property type="evidence" value="ECO:0007669"/>
    <property type="project" value="InterPro"/>
</dbReference>
<dbReference type="GO" id="GO:0051603">
    <property type="term" value="P:proteolysis involved in protein catabolic process"/>
    <property type="evidence" value="ECO:0007669"/>
    <property type="project" value="InterPro"/>
</dbReference>
<keyword evidence="1" id="KW-1133">Transmembrane helix</keyword>
<dbReference type="InterPro" id="IPR001353">
    <property type="entry name" value="Proteasome_sua/b"/>
</dbReference>
<dbReference type="Proteomes" id="UP000054495">
    <property type="component" value="Unassembled WGS sequence"/>
</dbReference>
<evidence type="ECO:0000313" key="3">
    <source>
        <dbReference type="Proteomes" id="UP000054495"/>
    </source>
</evidence>
<dbReference type="SUPFAM" id="SSF56235">
    <property type="entry name" value="N-terminal nucleophile aminohydrolases (Ntn hydrolases)"/>
    <property type="match status" value="1"/>
</dbReference>
<proteinExistence type="predicted"/>
<gene>
    <name evidence="2" type="ORF">ANCCEY_04447</name>
</gene>
<dbReference type="Pfam" id="PF00227">
    <property type="entry name" value="Proteasome"/>
    <property type="match status" value="1"/>
</dbReference>
<feature type="transmembrane region" description="Helical" evidence="1">
    <location>
        <begin position="175"/>
        <end position="196"/>
    </location>
</feature>
<dbReference type="Gene3D" id="3.60.20.10">
    <property type="entry name" value="Glutamine Phosphoribosylpyrophosphate, subunit 1, domain 1"/>
    <property type="match status" value="1"/>
</dbReference>
<feature type="transmembrane region" description="Helical" evidence="1">
    <location>
        <begin position="20"/>
        <end position="39"/>
    </location>
</feature>
<dbReference type="AlphaFoldDB" id="A0A0D6LZ26"/>
<evidence type="ECO:0000313" key="2">
    <source>
        <dbReference type="EMBL" id="EPB76463.1"/>
    </source>
</evidence>
<dbReference type="InterPro" id="IPR029055">
    <property type="entry name" value="Ntn_hydrolases_N"/>
</dbReference>
<evidence type="ECO:0000256" key="1">
    <source>
        <dbReference type="SAM" id="Phobius"/>
    </source>
</evidence>
<keyword evidence="3" id="KW-1185">Reference proteome</keyword>
<sequence length="215" mass="24240">MIGQDLSPKALHGYLTSLMYARYVFPFGVLGLGLNTLLYSRTRMNPLWNTLIVAGVEDEEKNNKETSNPFIGVITQKGVAYQTKHVATGIAAMLLNQAVEDEWRKKGEKLTRPEAEAILRKALELTIYHDCCADNDFELGVVDAEEGVILGKQVRKPSLVTGASQKLTVNTNKPLFYVFVKCELCEYLILSLLFFFKWFNANKYSPFRILHIGSL</sequence>
<keyword evidence="1" id="KW-0472">Membrane</keyword>
<keyword evidence="1" id="KW-0812">Transmembrane</keyword>
<name>A0A0D6LZ26_9BILA</name>
<dbReference type="EMBL" id="KE124863">
    <property type="protein sequence ID" value="EPB76463.1"/>
    <property type="molecule type" value="Genomic_DNA"/>
</dbReference>
<protein>
    <submittedName>
        <fullName evidence="2">Uncharacterized protein</fullName>
    </submittedName>
</protein>
<accession>A0A0D6LZ26</accession>
<reference evidence="2 3" key="1">
    <citation type="submission" date="2013-05" db="EMBL/GenBank/DDBJ databases">
        <title>Draft genome of the parasitic nematode Anyclostoma ceylanicum.</title>
        <authorList>
            <person name="Mitreva M."/>
        </authorList>
    </citation>
    <scope>NUCLEOTIDE SEQUENCE [LARGE SCALE GENOMIC DNA]</scope>
</reference>